<keyword evidence="2" id="KW-1185">Reference proteome</keyword>
<dbReference type="NCBIfam" id="TIGR01547">
    <property type="entry name" value="phage_term_2"/>
    <property type="match status" value="1"/>
</dbReference>
<sequence>MRIRRFSPKQRKVLTWWMKDNHHEAIICDGAVRSGKTLCMGISFVFWAMRCFDRRQFGLCGKSIVSLRRNVLSELLPYLRQLGFQCLEKRSENLILIRYGSRENRFYLFGGYDESSAALIQGITFAGVLLDEVALMPRSFVEQACARCSVSGSRLWFSCNPEGPQHWFYQEWILKSCERRALYLHFTMEDNPALSERIRARYRNSYSGIFYRRFVLGEWTAAQGLIYDFFEPESCCVTPPEGEMERYCISVDYGTANPTSCGFWGLRDNVWYRLREYYYNSRKEGRQKTDAEYVEAIRALADGRPLAAVLVDPSAASFIEALRREGFPVERAKNDVSDGIRVTADLLKRKRIVICNTCGDCIREMGLYTWDERLGHDAPKKENDHAMDDMRYFAMWVRKQEEGGFAATYVER</sequence>
<name>A0A7G9B2E0_9FIRM</name>
<dbReference type="AlphaFoldDB" id="A0A7G9B2E0"/>
<dbReference type="RefSeq" id="WP_187332312.1">
    <property type="nucleotide sequence ID" value="NZ_CP060490.1"/>
</dbReference>
<dbReference type="Gene3D" id="3.40.50.300">
    <property type="entry name" value="P-loop containing nucleotide triphosphate hydrolases"/>
    <property type="match status" value="1"/>
</dbReference>
<dbReference type="InterPro" id="IPR006437">
    <property type="entry name" value="Phage_terminase_lsu"/>
</dbReference>
<evidence type="ECO:0000313" key="2">
    <source>
        <dbReference type="Proteomes" id="UP000515960"/>
    </source>
</evidence>
<gene>
    <name evidence="1" type="ORF">H8790_09605</name>
</gene>
<accession>A0A7G9B2E0</accession>
<protein>
    <submittedName>
        <fullName evidence="1">PBSX family phage terminase large subunit</fullName>
    </submittedName>
</protein>
<reference evidence="1 2" key="1">
    <citation type="submission" date="2020-08" db="EMBL/GenBank/DDBJ databases">
        <authorList>
            <person name="Liu C."/>
            <person name="Sun Q."/>
        </authorList>
    </citation>
    <scope>NUCLEOTIDE SEQUENCE [LARGE SCALE GENOMIC DNA]</scope>
    <source>
        <strain evidence="1 2">NSJ-62</strain>
    </source>
</reference>
<evidence type="ECO:0000313" key="1">
    <source>
        <dbReference type="EMBL" id="QNL43721.1"/>
    </source>
</evidence>
<dbReference type="InterPro" id="IPR027417">
    <property type="entry name" value="P-loop_NTPase"/>
</dbReference>
<dbReference type="Proteomes" id="UP000515960">
    <property type="component" value="Chromosome"/>
</dbReference>
<dbReference type="Gene3D" id="3.30.420.280">
    <property type="match status" value="1"/>
</dbReference>
<organism evidence="1 2">
    <name type="scientific">Oscillibacter hominis</name>
    <dbReference type="NCBI Taxonomy" id="2763056"/>
    <lineage>
        <taxon>Bacteria</taxon>
        <taxon>Bacillati</taxon>
        <taxon>Bacillota</taxon>
        <taxon>Clostridia</taxon>
        <taxon>Eubacteriales</taxon>
        <taxon>Oscillospiraceae</taxon>
        <taxon>Oscillibacter</taxon>
    </lineage>
</organism>
<proteinExistence type="predicted"/>
<dbReference type="KEGG" id="ohi:H8790_09605"/>
<dbReference type="Pfam" id="PF03237">
    <property type="entry name" value="Terminase_6N"/>
    <property type="match status" value="1"/>
</dbReference>
<dbReference type="EMBL" id="CP060490">
    <property type="protein sequence ID" value="QNL43721.1"/>
    <property type="molecule type" value="Genomic_DNA"/>
</dbReference>